<feature type="domain" description="ACT" evidence="1">
    <location>
        <begin position="112"/>
        <end position="184"/>
    </location>
</feature>
<dbReference type="PROSITE" id="PS51671">
    <property type="entry name" value="ACT"/>
    <property type="match status" value="1"/>
</dbReference>
<evidence type="ECO:0000313" key="3">
    <source>
        <dbReference type="Proteomes" id="UP000568877"/>
    </source>
</evidence>
<dbReference type="EMBL" id="BLSA01000118">
    <property type="protein sequence ID" value="GFP32645.1"/>
    <property type="molecule type" value="Genomic_DNA"/>
</dbReference>
<accession>A0A6V8PIZ1</accession>
<dbReference type="CDD" id="cd04902">
    <property type="entry name" value="ACT_3PGDH-xct"/>
    <property type="match status" value="1"/>
</dbReference>
<dbReference type="AlphaFoldDB" id="A0A6V8PIZ1"/>
<dbReference type="Proteomes" id="UP000568877">
    <property type="component" value="Unassembled WGS sequence"/>
</dbReference>
<evidence type="ECO:0000259" key="1">
    <source>
        <dbReference type="PROSITE" id="PS51671"/>
    </source>
</evidence>
<dbReference type="Pfam" id="PF01842">
    <property type="entry name" value="ACT"/>
    <property type="match status" value="1"/>
</dbReference>
<evidence type="ECO:0000313" key="2">
    <source>
        <dbReference type="EMBL" id="GFP32645.1"/>
    </source>
</evidence>
<comment type="caution">
    <text evidence="2">The sequence shown here is derived from an EMBL/GenBank/DDBJ whole genome shotgun (WGS) entry which is preliminary data.</text>
</comment>
<dbReference type="InterPro" id="IPR045865">
    <property type="entry name" value="ACT-like_dom_sf"/>
</dbReference>
<name>A0A6V8PIZ1_9ACTN</name>
<gene>
    <name evidence="2" type="ORF">HKBW3S42_00951</name>
</gene>
<organism evidence="2 3">
    <name type="scientific">Candidatus Hakubella thermalkaliphila</name>
    <dbReference type="NCBI Taxonomy" id="2754717"/>
    <lineage>
        <taxon>Bacteria</taxon>
        <taxon>Bacillati</taxon>
        <taxon>Actinomycetota</taxon>
        <taxon>Actinomycetota incertae sedis</taxon>
        <taxon>Candidatus Hakubellales</taxon>
        <taxon>Candidatus Hakubellaceae</taxon>
        <taxon>Candidatus Hakubella</taxon>
    </lineage>
</organism>
<dbReference type="SUPFAM" id="SSF55021">
    <property type="entry name" value="ACT-like"/>
    <property type="match status" value="1"/>
</dbReference>
<protein>
    <submittedName>
        <fullName evidence="2">D-3-phosphoglycerate dehydrogenase / 2-oxoglutarate reductase</fullName>
    </submittedName>
</protein>
<reference evidence="2 3" key="1">
    <citation type="journal article" date="2020" name="Front. Microbiol.">
        <title>Single-cell genomics of novel Actinobacteria with the Wood-Ljungdahl pathway discovered in a serpentinizing system.</title>
        <authorList>
            <person name="Merino N."/>
            <person name="Kawai M."/>
            <person name="Boyd E.S."/>
            <person name="Colman D.R."/>
            <person name="McGlynn S.E."/>
            <person name="Nealson K.H."/>
            <person name="Kurokawa K."/>
            <person name="Hongoh Y."/>
        </authorList>
    </citation>
    <scope>NUCLEOTIDE SEQUENCE [LARGE SCALE GENOMIC DNA]</scope>
    <source>
        <strain evidence="2 3">S42</strain>
    </source>
</reference>
<proteinExistence type="predicted"/>
<dbReference type="InterPro" id="IPR002912">
    <property type="entry name" value="ACT_dom"/>
</dbReference>
<dbReference type="Gene3D" id="3.30.70.260">
    <property type="match status" value="1"/>
</dbReference>
<sequence length="184" mass="20329">MVSPPLFSIISSITPTDLRKTSLRDSPPGTTNVSGLVSQVLYLSPSISMTWLLNIPVQWPWSTSVSSSWGTISTPWQSLTISVSGTVLGKRNVPRFVSIDKFMIDMVPSKYMAFFRYKDVPGRIGIIGTILGRNNINIANMQVGRKKIEGDAMTAINTASPIPEEVMEEIRQPLGIEEARFIEL</sequence>